<sequence length="263" mass="29701">MKIKLLFILFTLAFININAQKISGKIIDDNGLALSTVVVKNITNNKTVFSDSFGNFSVEANENDEIRFVKEGFYRTDRKVSGENITSLMNVLLLRAETLIPEVKIAYKPTGNLERDSKHYGDSKKLASLKSGLNDYMRSPLKEPLPKNEVSKAFTGHDFKVGQADLIGVFNLAKGLVKKATEPKITKPTYKETQDFINRVKSLDLSFAKKYGMTEEQIDSFLLYAEETRELSKKYRKTFNVAEIKAELSIAFSKYIQTNKVGN</sequence>
<dbReference type="InterPro" id="IPR008969">
    <property type="entry name" value="CarboxyPept-like_regulatory"/>
</dbReference>
<dbReference type="EMBL" id="JAPDHV010000005">
    <property type="protein sequence ID" value="MCW3162000.1"/>
    <property type="molecule type" value="Genomic_DNA"/>
</dbReference>
<dbReference type="SUPFAM" id="SSF49464">
    <property type="entry name" value="Carboxypeptidase regulatory domain-like"/>
    <property type="match status" value="1"/>
</dbReference>
<evidence type="ECO:0000256" key="1">
    <source>
        <dbReference type="SAM" id="SignalP"/>
    </source>
</evidence>
<evidence type="ECO:0008006" key="4">
    <source>
        <dbReference type="Google" id="ProtNLM"/>
    </source>
</evidence>
<organism evidence="2 3">
    <name type="scientific">Chryseobacterium oryctis</name>
    <dbReference type="NCBI Taxonomy" id="2952618"/>
    <lineage>
        <taxon>Bacteria</taxon>
        <taxon>Pseudomonadati</taxon>
        <taxon>Bacteroidota</taxon>
        <taxon>Flavobacteriia</taxon>
        <taxon>Flavobacteriales</taxon>
        <taxon>Weeksellaceae</taxon>
        <taxon>Chryseobacterium group</taxon>
        <taxon>Chryseobacterium</taxon>
    </lineage>
</organism>
<feature type="signal peptide" evidence="1">
    <location>
        <begin position="1"/>
        <end position="19"/>
    </location>
</feature>
<feature type="chain" id="PRO_5047057157" description="CarboxypepD_reg-like domain-containing protein" evidence="1">
    <location>
        <begin position="20"/>
        <end position="263"/>
    </location>
</feature>
<protein>
    <recommendedName>
        <fullName evidence="4">CarboxypepD_reg-like domain-containing protein</fullName>
    </recommendedName>
</protein>
<reference evidence="2" key="1">
    <citation type="submission" date="2022-10" db="EMBL/GenBank/DDBJ databases">
        <title>Chryseobacterium babae sp. nov. isolated from the gut of the beetle Oryctes rhinoceros, and Chryseobacterium kimseyorum sp. nov., isolated from a stick insect rearing cage.</title>
        <authorList>
            <person name="Shelomi M."/>
            <person name="Han C.-J."/>
            <person name="Chen W.-M."/>
            <person name="Chen H.-K."/>
            <person name="Liaw S.-J."/>
            <person name="Muhle E."/>
            <person name="Clermont D."/>
        </authorList>
    </citation>
    <scope>NUCLEOTIDE SEQUENCE</scope>
    <source>
        <strain evidence="2">WLa1L2M3</strain>
    </source>
</reference>
<name>A0ABT3HQE0_9FLAO</name>
<keyword evidence="3" id="KW-1185">Reference proteome</keyword>
<evidence type="ECO:0000313" key="3">
    <source>
        <dbReference type="Proteomes" id="UP001163719"/>
    </source>
</evidence>
<gene>
    <name evidence="2" type="ORF">OH806_12060</name>
</gene>
<dbReference type="Proteomes" id="UP001163719">
    <property type="component" value="Unassembled WGS sequence"/>
</dbReference>
<keyword evidence="1" id="KW-0732">Signal</keyword>
<comment type="caution">
    <text evidence="2">The sequence shown here is derived from an EMBL/GenBank/DDBJ whole genome shotgun (WGS) entry which is preliminary data.</text>
</comment>
<dbReference type="RefSeq" id="WP_264743941.1">
    <property type="nucleotide sequence ID" value="NZ_JAPDHV010000005.1"/>
</dbReference>
<accession>A0ABT3HQE0</accession>
<evidence type="ECO:0000313" key="2">
    <source>
        <dbReference type="EMBL" id="MCW3162000.1"/>
    </source>
</evidence>
<proteinExistence type="predicted"/>